<dbReference type="InterPro" id="IPR013783">
    <property type="entry name" value="Ig-like_fold"/>
</dbReference>
<dbReference type="Pfam" id="PF13585">
    <property type="entry name" value="CHU_C"/>
    <property type="match status" value="1"/>
</dbReference>
<dbReference type="Proteomes" id="UP000288227">
    <property type="component" value="Unassembled WGS sequence"/>
</dbReference>
<keyword evidence="3" id="KW-1185">Reference proteome</keyword>
<comment type="caution">
    <text evidence="2">The sequence shown here is derived from an EMBL/GenBank/DDBJ whole genome shotgun (WGS) entry which is preliminary data.</text>
</comment>
<evidence type="ECO:0008006" key="4">
    <source>
        <dbReference type="Google" id="ProtNLM"/>
    </source>
</evidence>
<dbReference type="AlphaFoldDB" id="A0A401UEM3"/>
<gene>
    <name evidence="2" type="ORF">SanaruYs_35860</name>
</gene>
<evidence type="ECO:0000256" key="1">
    <source>
        <dbReference type="SAM" id="SignalP"/>
    </source>
</evidence>
<accession>A0A401UEM3</accession>
<evidence type="ECO:0000313" key="2">
    <source>
        <dbReference type="EMBL" id="GCC53343.1"/>
    </source>
</evidence>
<name>A0A401UEM3_9BACT</name>
<dbReference type="EMBL" id="BHXQ01000007">
    <property type="protein sequence ID" value="GCC53343.1"/>
    <property type="molecule type" value="Genomic_DNA"/>
</dbReference>
<organism evidence="2 3">
    <name type="scientific">Chryseotalea sanaruensis</name>
    <dbReference type="NCBI Taxonomy" id="2482724"/>
    <lineage>
        <taxon>Bacteria</taxon>
        <taxon>Pseudomonadati</taxon>
        <taxon>Bacteroidota</taxon>
        <taxon>Cytophagia</taxon>
        <taxon>Cytophagales</taxon>
        <taxon>Chryseotaleaceae</taxon>
        <taxon>Chryseotalea</taxon>
    </lineage>
</organism>
<keyword evidence="1" id="KW-0732">Signal</keyword>
<dbReference type="Gene3D" id="2.60.40.10">
    <property type="entry name" value="Immunoglobulins"/>
    <property type="match status" value="2"/>
</dbReference>
<feature type="chain" id="PRO_5019466691" description="Gliding motility-associated C-terminal domain-containing protein" evidence="1">
    <location>
        <begin position="24"/>
        <end position="973"/>
    </location>
</feature>
<reference evidence="2 3" key="1">
    <citation type="submission" date="2018-11" db="EMBL/GenBank/DDBJ databases">
        <title>Chryseotalea sanarue gen. nov., sp., nov., a member of the family Cytophagaceae, isolated from a brackish lake in Hamamatsu Japan.</title>
        <authorList>
            <person name="Maejima Y."/>
            <person name="Iino T."/>
            <person name="Muraguchi Y."/>
            <person name="Fukuda K."/>
            <person name="Ohkuma M."/>
            <person name="Moriuchi R."/>
            <person name="Dohra H."/>
            <person name="Kimbara K."/>
            <person name="Shintani M."/>
        </authorList>
    </citation>
    <scope>NUCLEOTIDE SEQUENCE [LARGE SCALE GENOMIC DNA]</scope>
    <source>
        <strain evidence="2 3">Ys</strain>
    </source>
</reference>
<proteinExistence type="predicted"/>
<protein>
    <recommendedName>
        <fullName evidence="4">Gliding motility-associated C-terminal domain-containing protein</fullName>
    </recommendedName>
</protein>
<dbReference type="Gene3D" id="2.60.40.4070">
    <property type="match status" value="1"/>
</dbReference>
<evidence type="ECO:0000313" key="3">
    <source>
        <dbReference type="Proteomes" id="UP000288227"/>
    </source>
</evidence>
<feature type="signal peptide" evidence="1">
    <location>
        <begin position="1"/>
        <end position="23"/>
    </location>
</feature>
<sequence>MTMFRFLIAITLLVLSSSIIAQATHLRAGEITVVRKSCAGLTFIITVTVYTDSESTVPFGGRQSDGLDVLDFGDGIRIIIPETPSVAKPELGANIAVASFTTEHTYGGSGRYLISYKEPNRNGGVLNMVNSILTTFYIETEINTDAFYGCNNSPKLLIAPVDKGCTGVAFQHNPGAFDPDGDSLSYEMVIPFRDRNTVVTGYRDPNNSGFYTGNFDTANENQNGPPTFSINPITGTITWDAPGIRGEYNIAFNIVEWREIAGQWVEIGYVRRDMQIIIDECDNERPDLIIPNDTCVVAGTTLNVTIFGIDIDNNNVKIEAFSELFGDTFISPAKVSPNPAVFQSVVPDPAELTFEWETVCEHVKDQPYQVVFKITDNGQPNLVTFKTWFVKVVGPAPEWNLATVDFAKRHVKLDWDEYTCKNASSIQVWRRVDSFAYTPANCETGLSPGLGYEMIALVPASSITYTDTNGGLGLAVGAEYCYRLVALFPLPRGGESYMSEELCIAPILADAPVITHVTVEKTGESDGQIRVSWRKPFEIDPVQFPPPYQYKVWRSEGFTGAKPWVAISSGTISDTTAIDNAINTLDKIYSYHVELYSATINNPAIAPVDTSATASMVRLDVQSGDQRLDLSWQAFTPWSNLSQNFPLHDVYRGAEGSTETAGLVLYQQVNVSVNGFIFSDPGETAPPLVEDEVYCYRVMTRGTYGNPAIDEPLENYSQIICAQAADEEPPVCVPSPVLADIRSCEEFFADQSTCNINTFSNEVRWNRVTTTECEGDVLGYRVYVANEINGEFQPILINGQTFTRDTVFVDNNLTSFARCYKISVVDRSGNESELSESICNDNCPYYELPNVFTPNGDGCNDFFSAYSNREGTGEESPNPSSLNCQPAYKERCARFVEKVLFRVYNRWGVEVYTYESVLGDDVDKTIYIDWDGRDNSGTLLNSGVYYYAADVTFNVINPDNRVQTIKGWVHLIR</sequence>